<feature type="region of interest" description="Disordered" evidence="1">
    <location>
        <begin position="391"/>
        <end position="428"/>
    </location>
</feature>
<gene>
    <name evidence="4" type="ORF">Tci_043742</name>
</gene>
<protein>
    <submittedName>
        <fullName evidence="4">Uncharacterized protein</fullName>
    </submittedName>
</protein>
<evidence type="ECO:0000259" key="3">
    <source>
        <dbReference type="Pfam" id="PF25597"/>
    </source>
</evidence>
<dbReference type="Pfam" id="PF25597">
    <property type="entry name" value="SH3_retrovirus"/>
    <property type="match status" value="1"/>
</dbReference>
<proteinExistence type="predicted"/>
<dbReference type="PANTHER" id="PTHR42648">
    <property type="entry name" value="TRANSPOSASE, PUTATIVE-RELATED"/>
    <property type="match status" value="1"/>
</dbReference>
<dbReference type="InterPro" id="IPR039537">
    <property type="entry name" value="Retrotran_Ty1/copia-like"/>
</dbReference>
<name>A0A6L2MH15_TANCI</name>
<feature type="domain" description="Retroviral polymerase SH3-like" evidence="3">
    <location>
        <begin position="671"/>
        <end position="725"/>
    </location>
</feature>
<evidence type="ECO:0000313" key="4">
    <source>
        <dbReference type="EMBL" id="GEU71764.1"/>
    </source>
</evidence>
<dbReference type="InterPro" id="IPR025724">
    <property type="entry name" value="GAG-pre-integrase_dom"/>
</dbReference>
<dbReference type="PANTHER" id="PTHR42648:SF18">
    <property type="entry name" value="RETROTRANSPOSON, UNCLASSIFIED-LIKE PROTEIN"/>
    <property type="match status" value="1"/>
</dbReference>
<comment type="caution">
    <text evidence="4">The sequence shown here is derived from an EMBL/GenBank/DDBJ whole genome shotgun (WGS) entry which is preliminary data.</text>
</comment>
<dbReference type="AlphaFoldDB" id="A0A6L2MH15"/>
<dbReference type="EMBL" id="BKCJ010006366">
    <property type="protein sequence ID" value="GEU71764.1"/>
    <property type="molecule type" value="Genomic_DNA"/>
</dbReference>
<sequence length="1096" mass="124955">MPLFKMAGSRCNKFRGDKGKVILVLVIRVMLLVLEKTMQVDRQELLNATTVKTEDLDTYDSDCDDVSNAKEFLMANISNYGSDVISEHIKPTLYDGIVIFDKRVAMHVIDDEETLILEEVSRSKMFEKEKDPKAIKQTISYKPIDYVKLNQLTEDFRKRFVPQQELSAEQAFWYHMSNPSTKTSDSSPVKMEAPKELPKIRTTPDACTEAPQSGIPLRLSHFGGVIDWYQSTGYRELGPSDELDGTPTLPDGRETKNVELENSVAKLLSEDESLCKEINHVKQVFKDKFDSIKKTRVHTKEQCDSLFDKQNLKSAKNEDLKAQIQDKGIVKQTKAKQPLDNALYFAYKHAKRIQELLVYVRDTCPNAIKLSAKKVAITPKNNVKKVRLKCSTSNYGSKPTGNKKNDSISQTPSRNMKNKVESQPRKVNKKNRVVEPIHDVDVKHSLLNVNSVCATCKKSMFNGCPDCSLVSGLRMFKTYDREPLSAHELCVDLLLGSRDIISLDDMLKMSLICLLSKASKTKSWLWHRQLSHLNFGTLNKLAKDGLARGIPRLKFQKDHMCSACALGKSKKSSHQPKAKDTNQEKLYLLHMDLCGPMRMAIINGKRHFVNFMKMLASRIKHLLPALLSSTTLSKACYTQNHSLIRLRYSKTPYELMQDKKSDLSFFHVFRSLCYPTNDNDDLGKLDAKVDIGIFIGYAPVKKAFRIYNKRTRKIIETIHMTFKELIEMASEQLGSGPRLHSMTPTTSSSGLVSNPVSQQPSAVLRAVVLANSFMSASIDQGSSSNLRQIHTLFEHLGKWTKDHPIANMIEEPSLSVSTRKQLQTDTMWCYFDAFPTFVEPKNFKQAMTEPSWIDTMQEKIHEFERLQVWELVSCPDKVMLIKLKWIYKVKNDESGWLMTLAANADKPSKIFDDLMSTPIDFSAFIMNGLKIKNPTQETLLGPTIKLLKGTRTNYVELEYDFEECYKALSKKLDWENPEGDDYPFNLTKPLPLVKIGNHQKVTVDYFFNNDLKYMQGGISTMTYTTSLTKTKAAQYDLPGIKDMARNIWSPVKVAYDKHALWGISHWKDQRKNFYGYARGLESTHDVYSTKRILAVT</sequence>
<evidence type="ECO:0000259" key="2">
    <source>
        <dbReference type="Pfam" id="PF13976"/>
    </source>
</evidence>
<accession>A0A6L2MH15</accession>
<dbReference type="Pfam" id="PF13976">
    <property type="entry name" value="gag_pre-integrs"/>
    <property type="match status" value="1"/>
</dbReference>
<feature type="compositionally biased region" description="Polar residues" evidence="1">
    <location>
        <begin position="391"/>
        <end position="415"/>
    </location>
</feature>
<feature type="domain" description="GAG-pre-integrase" evidence="2">
    <location>
        <begin position="514"/>
        <end position="569"/>
    </location>
</feature>
<organism evidence="4">
    <name type="scientific">Tanacetum cinerariifolium</name>
    <name type="common">Dalmatian daisy</name>
    <name type="synonym">Chrysanthemum cinerariifolium</name>
    <dbReference type="NCBI Taxonomy" id="118510"/>
    <lineage>
        <taxon>Eukaryota</taxon>
        <taxon>Viridiplantae</taxon>
        <taxon>Streptophyta</taxon>
        <taxon>Embryophyta</taxon>
        <taxon>Tracheophyta</taxon>
        <taxon>Spermatophyta</taxon>
        <taxon>Magnoliopsida</taxon>
        <taxon>eudicotyledons</taxon>
        <taxon>Gunneridae</taxon>
        <taxon>Pentapetalae</taxon>
        <taxon>asterids</taxon>
        <taxon>campanulids</taxon>
        <taxon>Asterales</taxon>
        <taxon>Asteraceae</taxon>
        <taxon>Asteroideae</taxon>
        <taxon>Anthemideae</taxon>
        <taxon>Anthemidinae</taxon>
        <taxon>Tanacetum</taxon>
    </lineage>
</organism>
<evidence type="ECO:0000256" key="1">
    <source>
        <dbReference type="SAM" id="MobiDB-lite"/>
    </source>
</evidence>
<dbReference type="InterPro" id="IPR057670">
    <property type="entry name" value="SH3_retrovirus"/>
</dbReference>
<reference evidence="4" key="1">
    <citation type="journal article" date="2019" name="Sci. Rep.">
        <title>Draft genome of Tanacetum cinerariifolium, the natural source of mosquito coil.</title>
        <authorList>
            <person name="Yamashiro T."/>
            <person name="Shiraishi A."/>
            <person name="Satake H."/>
            <person name="Nakayama K."/>
        </authorList>
    </citation>
    <scope>NUCLEOTIDE SEQUENCE</scope>
</reference>